<proteinExistence type="inferred from homology"/>
<evidence type="ECO:0000313" key="23">
    <source>
        <dbReference type="Proteomes" id="UP000007113"/>
    </source>
</evidence>
<reference evidence="22 23" key="1">
    <citation type="submission" date="2011-11" db="EMBL/GenBank/DDBJ databases">
        <title>Complete sequence of Granulicella mallensis MP5ACTX8.</title>
        <authorList>
            <consortium name="US DOE Joint Genome Institute"/>
            <person name="Lucas S."/>
            <person name="Copeland A."/>
            <person name="Lapidus A."/>
            <person name="Cheng J.-F."/>
            <person name="Goodwin L."/>
            <person name="Pitluck S."/>
            <person name="Peters L."/>
            <person name="Lu M."/>
            <person name="Detter J.C."/>
            <person name="Han C."/>
            <person name="Tapia R."/>
            <person name="Land M."/>
            <person name="Hauser L."/>
            <person name="Kyrpides N."/>
            <person name="Ivanova N."/>
            <person name="Mikhailova N."/>
            <person name="Pagani I."/>
            <person name="Rawat S."/>
            <person name="Mannisto M."/>
            <person name="Haggblom M."/>
            <person name="Woyke T."/>
        </authorList>
    </citation>
    <scope>NUCLEOTIDE SEQUENCE [LARGE SCALE GENOMIC DNA]</scope>
    <source>
        <strain evidence="23">ATCC BAA-1857 / DSM 23137 / MP5ACTX8</strain>
    </source>
</reference>
<feature type="domain" description="Polysaccharide chain length determinant N-terminal" evidence="19">
    <location>
        <begin position="37"/>
        <end position="125"/>
    </location>
</feature>
<dbReference type="Pfam" id="PF02706">
    <property type="entry name" value="Wzz"/>
    <property type="match status" value="1"/>
</dbReference>
<dbReference type="Pfam" id="PF13807">
    <property type="entry name" value="GNVR"/>
    <property type="match status" value="1"/>
</dbReference>
<dbReference type="GO" id="GO:0005886">
    <property type="term" value="C:plasma membrane"/>
    <property type="evidence" value="ECO:0007669"/>
    <property type="project" value="UniProtKB-SubCell"/>
</dbReference>
<feature type="compositionally biased region" description="Polar residues" evidence="17">
    <location>
        <begin position="84"/>
        <end position="100"/>
    </location>
</feature>
<keyword evidence="9" id="KW-0547">Nucleotide-binding</keyword>
<dbReference type="FunFam" id="3.40.50.300:FF:000527">
    <property type="entry name" value="Tyrosine-protein kinase etk"/>
    <property type="match status" value="1"/>
</dbReference>
<keyword evidence="7 22" id="KW-0808">Transferase</keyword>
<feature type="region of interest" description="Disordered" evidence="17">
    <location>
        <begin position="84"/>
        <end position="103"/>
    </location>
</feature>
<evidence type="ECO:0000256" key="8">
    <source>
        <dbReference type="ARBA" id="ARBA00022692"/>
    </source>
</evidence>
<comment type="similarity">
    <text evidence="2">Belongs to the CpsD/CapB family.</text>
</comment>
<dbReference type="EMBL" id="CP003130">
    <property type="protein sequence ID" value="AEU35834.1"/>
    <property type="molecule type" value="Genomic_DNA"/>
</dbReference>
<evidence type="ECO:0000256" key="10">
    <source>
        <dbReference type="ARBA" id="ARBA00022777"/>
    </source>
</evidence>
<evidence type="ECO:0000256" key="18">
    <source>
        <dbReference type="SAM" id="Phobius"/>
    </source>
</evidence>
<dbReference type="eggNOG" id="COG0489">
    <property type="taxonomic scope" value="Bacteria"/>
</dbReference>
<dbReference type="GO" id="GO:0005524">
    <property type="term" value="F:ATP binding"/>
    <property type="evidence" value="ECO:0007669"/>
    <property type="project" value="UniProtKB-KW"/>
</dbReference>
<keyword evidence="10" id="KW-0418">Kinase</keyword>
<evidence type="ECO:0000256" key="13">
    <source>
        <dbReference type="ARBA" id="ARBA00023136"/>
    </source>
</evidence>
<evidence type="ECO:0000256" key="14">
    <source>
        <dbReference type="ARBA" id="ARBA00023137"/>
    </source>
</evidence>
<evidence type="ECO:0000256" key="2">
    <source>
        <dbReference type="ARBA" id="ARBA00007316"/>
    </source>
</evidence>
<keyword evidence="11" id="KW-0067">ATP-binding</keyword>
<evidence type="ECO:0000256" key="3">
    <source>
        <dbReference type="ARBA" id="ARBA00008883"/>
    </source>
</evidence>
<evidence type="ECO:0000259" key="20">
    <source>
        <dbReference type="Pfam" id="PF13614"/>
    </source>
</evidence>
<evidence type="ECO:0000256" key="4">
    <source>
        <dbReference type="ARBA" id="ARBA00011903"/>
    </source>
</evidence>
<dbReference type="eggNOG" id="COG3206">
    <property type="taxonomic scope" value="Bacteria"/>
</dbReference>
<keyword evidence="23" id="KW-1185">Reference proteome</keyword>
<feature type="domain" description="Tyrosine-protein kinase G-rich" evidence="21">
    <location>
        <begin position="398"/>
        <end position="467"/>
    </location>
</feature>
<dbReference type="InterPro" id="IPR003856">
    <property type="entry name" value="LPS_length_determ_N"/>
</dbReference>
<evidence type="ECO:0000256" key="7">
    <source>
        <dbReference type="ARBA" id="ARBA00022679"/>
    </source>
</evidence>
<evidence type="ECO:0000259" key="19">
    <source>
        <dbReference type="Pfam" id="PF02706"/>
    </source>
</evidence>
<evidence type="ECO:0000256" key="11">
    <source>
        <dbReference type="ARBA" id="ARBA00022840"/>
    </source>
</evidence>
<dbReference type="SUPFAM" id="SSF52540">
    <property type="entry name" value="P-loop containing nucleoside triphosphate hydrolases"/>
    <property type="match status" value="1"/>
</dbReference>
<dbReference type="GO" id="GO:0004715">
    <property type="term" value="F:non-membrane spanning protein tyrosine kinase activity"/>
    <property type="evidence" value="ECO:0007669"/>
    <property type="project" value="UniProtKB-EC"/>
</dbReference>
<name>G8P0Y7_GRAMM</name>
<dbReference type="STRING" id="682795.AciX8_1492"/>
<keyword evidence="14" id="KW-0829">Tyrosine-protein kinase</keyword>
<evidence type="ECO:0000313" key="22">
    <source>
        <dbReference type="EMBL" id="AEU35834.1"/>
    </source>
</evidence>
<evidence type="ECO:0000256" key="12">
    <source>
        <dbReference type="ARBA" id="ARBA00022989"/>
    </source>
</evidence>
<dbReference type="OrthoDB" id="9794577at2"/>
<dbReference type="CDD" id="cd05387">
    <property type="entry name" value="BY-kinase"/>
    <property type="match status" value="1"/>
</dbReference>
<keyword evidence="8 18" id="KW-0812">Transmembrane</keyword>
<accession>G8P0Y7</accession>
<evidence type="ECO:0000256" key="15">
    <source>
        <dbReference type="ARBA" id="ARBA00051245"/>
    </source>
</evidence>
<sequence length="779" mass="85740">MSTGRMRGEFAEPVRHDSPRLASLQEMYRPPAREHSISDYWHILLKRKWIVIVSVAIVLITTALISLHTTPIYEAVTKITISPPTSNPLNFKDNNSSSSALEDPQAGINTQVKILQSDTMAELVIHRMNLDTRADFAGRAQTQSNGGIAVSQSPAEESFRLESLIRKLQGNLTIQQIPDTTLVQVGYSDPSPALAAEIANGITAAYIEQNVKSRYDSTMQAADWLSKQLADMQIKMETAQAKLVQYQKEHAIVGTDDKQNLTTEKLDELNRELTSAQADRIQKESLYNVAKRGDPSTLSVILQDPILSALRQRQSELQTRYAQLDTWAGQSYPQMREITSQLDQLNKSINEQVKNSVSRIHNDYQTAVNREQMLQEALGEQMGIADQLNQNAIEYKILKQEADSNRQIYDGLLQQLKEASLAAGLTSSNTRVVDRARLPRYPTKPNIPRNLEFALLVGLVVGIALAFGLEALDATVRTPEQAETTSGLPVLGVIPMQPVFDKAGTNAARSRLLNKMPGTGTGPQPLISYLEPRSEIAEAYRALRTSILLSSVSHPPRSILVTSSVPEDGKTMTSINIAIVMAQQEKRILLVDADMRRPSVHTAFKIKGHVGLSNVLTGGAKVRDAIQSTVQPNLFVLPAGLVPPHPSELLSSSLMRDLLKKWCEEYDHVIIDSPPVITVTDAVLLSVETDAVLLIIRSGQTTAAHVRHTCGLLHSVNADVLGVVVNAADLGSPDYYHYGGRSGYYAANKMKSQEMKPGEARDLDQNPESEHDETLHTSS</sequence>
<protein>
    <recommendedName>
        <fullName evidence="4">non-specific protein-tyrosine kinase</fullName>
        <ecNumber evidence="4">2.7.10.2</ecNumber>
    </recommendedName>
</protein>
<dbReference type="InterPro" id="IPR025669">
    <property type="entry name" value="AAA_dom"/>
</dbReference>
<keyword evidence="13 18" id="KW-0472">Membrane</keyword>
<evidence type="ECO:0000259" key="21">
    <source>
        <dbReference type="Pfam" id="PF13807"/>
    </source>
</evidence>
<feature type="transmembrane region" description="Helical" evidence="18">
    <location>
        <begin position="49"/>
        <end position="67"/>
    </location>
</feature>
<evidence type="ECO:0000256" key="6">
    <source>
        <dbReference type="ARBA" id="ARBA00022519"/>
    </source>
</evidence>
<comment type="similarity">
    <text evidence="3">Belongs to the etk/wzc family.</text>
</comment>
<keyword evidence="5" id="KW-1003">Cell membrane</keyword>
<dbReference type="InterPro" id="IPR050445">
    <property type="entry name" value="Bact_polysacc_biosynth/exp"/>
</dbReference>
<dbReference type="HOGENOM" id="CLU_009912_2_1_0"/>
<dbReference type="GO" id="GO:0042802">
    <property type="term" value="F:identical protein binding"/>
    <property type="evidence" value="ECO:0007669"/>
    <property type="project" value="UniProtKB-ARBA"/>
</dbReference>
<keyword evidence="16" id="KW-0175">Coiled coil</keyword>
<evidence type="ECO:0000256" key="1">
    <source>
        <dbReference type="ARBA" id="ARBA00004429"/>
    </source>
</evidence>
<comment type="catalytic activity">
    <reaction evidence="15">
        <text>L-tyrosyl-[protein] + ATP = O-phospho-L-tyrosyl-[protein] + ADP + H(+)</text>
        <dbReference type="Rhea" id="RHEA:10596"/>
        <dbReference type="Rhea" id="RHEA-COMP:10136"/>
        <dbReference type="Rhea" id="RHEA-COMP:20101"/>
        <dbReference type="ChEBI" id="CHEBI:15378"/>
        <dbReference type="ChEBI" id="CHEBI:30616"/>
        <dbReference type="ChEBI" id="CHEBI:46858"/>
        <dbReference type="ChEBI" id="CHEBI:61978"/>
        <dbReference type="ChEBI" id="CHEBI:456216"/>
        <dbReference type="EC" id="2.7.10.2"/>
    </reaction>
</comment>
<evidence type="ECO:0000256" key="5">
    <source>
        <dbReference type="ARBA" id="ARBA00022475"/>
    </source>
</evidence>
<gene>
    <name evidence="22" type="ordered locus">AciX8_1492</name>
</gene>
<dbReference type="InterPro" id="IPR027417">
    <property type="entry name" value="P-loop_NTPase"/>
</dbReference>
<dbReference type="NCBIfam" id="TIGR01007">
    <property type="entry name" value="eps_fam"/>
    <property type="match status" value="1"/>
</dbReference>
<evidence type="ECO:0000256" key="9">
    <source>
        <dbReference type="ARBA" id="ARBA00022741"/>
    </source>
</evidence>
<evidence type="ECO:0000256" key="16">
    <source>
        <dbReference type="SAM" id="Coils"/>
    </source>
</evidence>
<dbReference type="InterPro" id="IPR005702">
    <property type="entry name" value="Wzc-like_C"/>
</dbReference>
<evidence type="ECO:0000256" key="17">
    <source>
        <dbReference type="SAM" id="MobiDB-lite"/>
    </source>
</evidence>
<feature type="coiled-coil region" evidence="16">
    <location>
        <begin position="222"/>
        <end position="286"/>
    </location>
</feature>
<keyword evidence="12 18" id="KW-1133">Transmembrane helix</keyword>
<dbReference type="KEGG" id="gma:AciX8_1492"/>
<dbReference type="EC" id="2.7.10.2" evidence="4"/>
<feature type="region of interest" description="Disordered" evidence="17">
    <location>
        <begin position="751"/>
        <end position="779"/>
    </location>
</feature>
<dbReference type="Gene3D" id="3.40.50.300">
    <property type="entry name" value="P-loop containing nucleotide triphosphate hydrolases"/>
    <property type="match status" value="1"/>
</dbReference>
<dbReference type="AlphaFoldDB" id="G8P0Y7"/>
<dbReference type="InterPro" id="IPR032807">
    <property type="entry name" value="GNVR"/>
</dbReference>
<organism evidence="22 23">
    <name type="scientific">Granulicella mallensis (strain ATCC BAA-1857 / DSM 23137 / MP5ACTX8)</name>
    <dbReference type="NCBI Taxonomy" id="682795"/>
    <lineage>
        <taxon>Bacteria</taxon>
        <taxon>Pseudomonadati</taxon>
        <taxon>Acidobacteriota</taxon>
        <taxon>Terriglobia</taxon>
        <taxon>Terriglobales</taxon>
        <taxon>Acidobacteriaceae</taxon>
        <taxon>Granulicella</taxon>
    </lineage>
</organism>
<comment type="subcellular location">
    <subcellularLocation>
        <location evidence="1">Cell inner membrane</location>
        <topology evidence="1">Multi-pass membrane protein</topology>
    </subcellularLocation>
</comment>
<feature type="domain" description="AAA" evidence="20">
    <location>
        <begin position="569"/>
        <end position="698"/>
    </location>
</feature>
<dbReference type="PANTHER" id="PTHR32309:SF13">
    <property type="entry name" value="FERRIC ENTEROBACTIN TRANSPORT PROTEIN FEPE"/>
    <property type="match status" value="1"/>
</dbReference>
<keyword evidence="6" id="KW-0997">Cell inner membrane</keyword>
<dbReference type="PANTHER" id="PTHR32309">
    <property type="entry name" value="TYROSINE-PROTEIN KINASE"/>
    <property type="match status" value="1"/>
</dbReference>
<dbReference type="Proteomes" id="UP000007113">
    <property type="component" value="Chromosome"/>
</dbReference>
<dbReference type="Pfam" id="PF13614">
    <property type="entry name" value="AAA_31"/>
    <property type="match status" value="1"/>
</dbReference>